<protein>
    <submittedName>
        <fullName evidence="3">Uncharacterized membrane protein</fullName>
    </submittedName>
</protein>
<dbReference type="Proteomes" id="UP000184016">
    <property type="component" value="Unassembled WGS sequence"/>
</dbReference>
<organism evidence="3 4">
    <name type="scientific">Alicyclobacillus tolerans</name>
    <dbReference type="NCBI Taxonomy" id="90970"/>
    <lineage>
        <taxon>Bacteria</taxon>
        <taxon>Bacillati</taxon>
        <taxon>Bacillota</taxon>
        <taxon>Bacilli</taxon>
        <taxon>Bacillales</taxon>
        <taxon>Alicyclobacillaceae</taxon>
        <taxon>Alicyclobacillus</taxon>
    </lineage>
</organism>
<name>A0A1M6MYZ0_9BACL</name>
<gene>
    <name evidence="3" type="ORF">SAMN05443507_10515</name>
</gene>
<keyword evidence="1" id="KW-0812">Transmembrane</keyword>
<dbReference type="EMBL" id="FRAF01000005">
    <property type="protein sequence ID" value="SHJ88658.1"/>
    <property type="molecule type" value="Genomic_DNA"/>
</dbReference>
<feature type="transmembrane region" description="Helical" evidence="1">
    <location>
        <begin position="16"/>
        <end position="37"/>
    </location>
</feature>
<evidence type="ECO:0000313" key="3">
    <source>
        <dbReference type="EMBL" id="SHJ88658.1"/>
    </source>
</evidence>
<evidence type="ECO:0000259" key="2">
    <source>
        <dbReference type="Pfam" id="PF09990"/>
    </source>
</evidence>
<feature type="domain" description="DUF2231" evidence="2">
    <location>
        <begin position="12"/>
        <end position="149"/>
    </location>
</feature>
<feature type="transmembrane region" description="Helical" evidence="1">
    <location>
        <begin position="89"/>
        <end position="108"/>
    </location>
</feature>
<dbReference type="Pfam" id="PF09990">
    <property type="entry name" value="DUF2231"/>
    <property type="match status" value="1"/>
</dbReference>
<dbReference type="RefSeq" id="WP_072873265.1">
    <property type="nucleotide sequence ID" value="NZ_FRAF01000005.1"/>
</dbReference>
<dbReference type="OrthoDB" id="9792840at2"/>
<proteinExistence type="predicted"/>
<evidence type="ECO:0000313" key="4">
    <source>
        <dbReference type="Proteomes" id="UP000184016"/>
    </source>
</evidence>
<feature type="transmembrane region" description="Helical" evidence="1">
    <location>
        <begin position="49"/>
        <end position="69"/>
    </location>
</feature>
<feature type="transmembrane region" description="Helical" evidence="1">
    <location>
        <begin position="115"/>
        <end position="136"/>
    </location>
</feature>
<evidence type="ECO:0000256" key="1">
    <source>
        <dbReference type="SAM" id="Phobius"/>
    </source>
</evidence>
<dbReference type="InterPro" id="IPR019251">
    <property type="entry name" value="DUF2231_TM"/>
</dbReference>
<dbReference type="AlphaFoldDB" id="A0A1M6MYZ0"/>
<keyword evidence="4" id="KW-1185">Reference proteome</keyword>
<accession>A0A1M6MYZ0</accession>
<sequence>MLESIYHLFPATIHPMVVHFTIAINYLSLLAGFIGVFRPGDRFYARSYTYLLILAILSTIAAGVAGVISESYLVHISAGARAMLPVHRKFGELTGVALVIALAFQWLLARRKDRISLLAFLFSIVAAVLVTITGHLGGTMVYHYGLGVHTSIKG</sequence>
<keyword evidence="1" id="KW-1133">Transmembrane helix</keyword>
<reference evidence="4" key="1">
    <citation type="submission" date="2016-11" db="EMBL/GenBank/DDBJ databases">
        <authorList>
            <person name="Varghese N."/>
            <person name="Submissions S."/>
        </authorList>
    </citation>
    <scope>NUCLEOTIDE SEQUENCE [LARGE SCALE GENOMIC DNA]</scope>
    <source>
        <strain evidence="4">USBA-503</strain>
    </source>
</reference>
<keyword evidence="1" id="KW-0472">Membrane</keyword>
<dbReference type="STRING" id="1830138.SAMN05443507_10515"/>